<dbReference type="SUPFAM" id="SSF58104">
    <property type="entry name" value="Methyl-accepting chemotaxis protein (MCP) signaling domain"/>
    <property type="match status" value="1"/>
</dbReference>
<dbReference type="PANTHER" id="PTHR43531:SF14">
    <property type="entry name" value="METHYL-ACCEPTING CHEMOTAXIS PROTEIN I-RELATED"/>
    <property type="match status" value="1"/>
</dbReference>
<dbReference type="SMART" id="SM00304">
    <property type="entry name" value="HAMP"/>
    <property type="match status" value="1"/>
</dbReference>
<dbReference type="PROSITE" id="PS50885">
    <property type="entry name" value="HAMP"/>
    <property type="match status" value="1"/>
</dbReference>
<dbReference type="RefSeq" id="WP_194864393.1">
    <property type="nucleotide sequence ID" value="NZ_ARXX01000010.1"/>
</dbReference>
<evidence type="ECO:0000256" key="1">
    <source>
        <dbReference type="ARBA" id="ARBA00022481"/>
    </source>
</evidence>
<accession>A0ABS0AR26</accession>
<evidence type="ECO:0000256" key="5">
    <source>
        <dbReference type="SAM" id="MobiDB-lite"/>
    </source>
</evidence>
<dbReference type="CDD" id="cd06225">
    <property type="entry name" value="HAMP"/>
    <property type="match status" value="1"/>
</dbReference>
<dbReference type="InterPro" id="IPR051310">
    <property type="entry name" value="MCP_chemotaxis"/>
</dbReference>
<organism evidence="9 10">
    <name type="scientific">Alloalcanivorax profundimaris</name>
    <dbReference type="NCBI Taxonomy" id="2735259"/>
    <lineage>
        <taxon>Bacteria</taxon>
        <taxon>Pseudomonadati</taxon>
        <taxon>Pseudomonadota</taxon>
        <taxon>Gammaproteobacteria</taxon>
        <taxon>Oceanospirillales</taxon>
        <taxon>Alcanivoracaceae</taxon>
        <taxon>Alloalcanivorax</taxon>
    </lineage>
</organism>
<dbReference type="PANTHER" id="PTHR43531">
    <property type="entry name" value="PROTEIN ICFG"/>
    <property type="match status" value="1"/>
</dbReference>
<dbReference type="Pfam" id="PF00015">
    <property type="entry name" value="MCPsignal"/>
    <property type="match status" value="1"/>
</dbReference>
<dbReference type="InterPro" id="IPR004089">
    <property type="entry name" value="MCPsignal_dom"/>
</dbReference>
<feature type="domain" description="HAMP" evidence="8">
    <location>
        <begin position="213"/>
        <end position="265"/>
    </location>
</feature>
<evidence type="ECO:0000256" key="2">
    <source>
        <dbReference type="ARBA" id="ARBA00023224"/>
    </source>
</evidence>
<protein>
    <submittedName>
        <fullName evidence="9">Methyl-accepting chemotaxis protein with syntaxin/epimorphin coiled-coil domain</fullName>
    </submittedName>
</protein>
<sequence length="516" mass="54669">MNFRNLSIGKQLGLSIFVAVLFLVVSGVMSSYSLRNVNDTMRSLYNDRVVPLRGLKTISDAYAVNVVDAVNKANGGLITAAEALSDVRRARDVIATEWRAFMATRLTDKEAVLAREANQLFEPANQALDDLEAALQSHAGPVEGALHAYDGELYASIDPISNKINELINLQLREAERGMHASDARYQATMLKTIALGIAAVVISVVVAFIVTRGITGPLGRAVEQAKAVAAGDLTARVEVNSTNEIGQLLLAQKAMVDGLTQVVSEVRRNAENVSTASEQIAQGNVDLSKRTEEQASALEETSASMEEMGASAKQNADNAATANQLASDASSVAKKGGDVVGQVVNTMREINDSSTQISNIIGVIDGIAFQTNILALNASVEAARAGERGRGFAVVAVEVRNLAQRSAEAAREIKDLIEASVERVAQGSTLVDQAGTTMQQIVSAITNVSDIVDEMSSASTEQSTAVGQVSVAVSQIDRTTQQNASLVEESAAAAESLRTQSVQLVKVVQQFRLVE</sequence>
<evidence type="ECO:0000313" key="10">
    <source>
        <dbReference type="Proteomes" id="UP000662703"/>
    </source>
</evidence>
<dbReference type="Pfam" id="PF00672">
    <property type="entry name" value="HAMP"/>
    <property type="match status" value="1"/>
</dbReference>
<evidence type="ECO:0000256" key="3">
    <source>
        <dbReference type="ARBA" id="ARBA00029447"/>
    </source>
</evidence>
<dbReference type="CDD" id="cd11386">
    <property type="entry name" value="MCP_signal"/>
    <property type="match status" value="1"/>
</dbReference>
<feature type="domain" description="Methyl-accepting transducer" evidence="7">
    <location>
        <begin position="270"/>
        <end position="499"/>
    </location>
</feature>
<dbReference type="InterPro" id="IPR004090">
    <property type="entry name" value="Chemotax_Me-accpt_rcpt"/>
</dbReference>
<dbReference type="Pfam" id="PF12729">
    <property type="entry name" value="4HB_MCP_1"/>
    <property type="match status" value="1"/>
</dbReference>
<dbReference type="PROSITE" id="PS50111">
    <property type="entry name" value="CHEMOTAXIS_TRANSDUC_2"/>
    <property type="match status" value="1"/>
</dbReference>
<keyword evidence="1" id="KW-0488">Methylation</keyword>
<dbReference type="InterPro" id="IPR024478">
    <property type="entry name" value="HlyB_4HB_MCP"/>
</dbReference>
<evidence type="ECO:0000259" key="8">
    <source>
        <dbReference type="PROSITE" id="PS50885"/>
    </source>
</evidence>
<comment type="similarity">
    <text evidence="3">Belongs to the methyl-accepting chemotaxis (MCP) protein family.</text>
</comment>
<dbReference type="InterPro" id="IPR003660">
    <property type="entry name" value="HAMP_dom"/>
</dbReference>
<dbReference type="Gene3D" id="1.10.287.950">
    <property type="entry name" value="Methyl-accepting chemotaxis protein"/>
    <property type="match status" value="1"/>
</dbReference>
<evidence type="ECO:0000256" key="4">
    <source>
        <dbReference type="PROSITE-ProRule" id="PRU00284"/>
    </source>
</evidence>
<keyword evidence="10" id="KW-1185">Reference proteome</keyword>
<feature type="transmembrane region" description="Helical" evidence="6">
    <location>
        <begin position="194"/>
        <end position="215"/>
    </location>
</feature>
<feature type="transmembrane region" description="Helical" evidence="6">
    <location>
        <begin position="12"/>
        <end position="34"/>
    </location>
</feature>
<feature type="compositionally biased region" description="Polar residues" evidence="5">
    <location>
        <begin position="274"/>
        <end position="283"/>
    </location>
</feature>
<keyword evidence="6" id="KW-0812">Transmembrane</keyword>
<dbReference type="EMBL" id="ARXX01000010">
    <property type="protein sequence ID" value="MBF5055720.1"/>
    <property type="molecule type" value="Genomic_DNA"/>
</dbReference>
<feature type="region of interest" description="Disordered" evidence="5">
    <location>
        <begin position="274"/>
        <end position="297"/>
    </location>
</feature>
<dbReference type="SMART" id="SM00283">
    <property type="entry name" value="MA"/>
    <property type="match status" value="1"/>
</dbReference>
<gene>
    <name evidence="9" type="ORF">Y5W_01014</name>
</gene>
<keyword evidence="2 4" id="KW-0807">Transducer</keyword>
<keyword evidence="6" id="KW-0472">Membrane</keyword>
<proteinExistence type="inferred from homology"/>
<comment type="caution">
    <text evidence="9">The sequence shown here is derived from an EMBL/GenBank/DDBJ whole genome shotgun (WGS) entry which is preliminary data.</text>
</comment>
<reference evidence="9 10" key="1">
    <citation type="submission" date="2012-09" db="EMBL/GenBank/DDBJ databases">
        <title>Genome Sequence of alkane-degrading Bacterium Alcanivorax sp. 521-1.</title>
        <authorList>
            <person name="Lai Q."/>
            <person name="Shao Z."/>
        </authorList>
    </citation>
    <scope>NUCLEOTIDE SEQUENCE [LARGE SCALE GENOMIC DNA]</scope>
    <source>
        <strain evidence="9 10">521-1</strain>
    </source>
</reference>
<evidence type="ECO:0000259" key="7">
    <source>
        <dbReference type="PROSITE" id="PS50111"/>
    </source>
</evidence>
<name>A0ABS0AR26_9GAMM</name>
<dbReference type="Proteomes" id="UP000662703">
    <property type="component" value="Unassembled WGS sequence"/>
</dbReference>
<dbReference type="PRINTS" id="PR00260">
    <property type="entry name" value="CHEMTRNSDUCR"/>
</dbReference>
<keyword evidence="6" id="KW-1133">Transmembrane helix</keyword>
<evidence type="ECO:0000256" key="6">
    <source>
        <dbReference type="SAM" id="Phobius"/>
    </source>
</evidence>
<evidence type="ECO:0000313" key="9">
    <source>
        <dbReference type="EMBL" id="MBF5055720.1"/>
    </source>
</evidence>